<protein>
    <submittedName>
        <fullName evidence="1">Uncharacterized protein</fullName>
    </submittedName>
</protein>
<gene>
    <name evidence="1" type="ORF">TIFTF001_041644</name>
</gene>
<keyword evidence="2" id="KW-1185">Reference proteome</keyword>
<sequence>MLGGIRIQLQPLVGTFQRLQARSWPRTYGCRIPCECPHQIPREPASLTSCVPPRVLSLEILQSVQATYWYGSLGLLHFRPVAAAKKRKGIKE</sequence>
<organism evidence="1 2">
    <name type="scientific">Ficus carica</name>
    <name type="common">Common fig</name>
    <dbReference type="NCBI Taxonomy" id="3494"/>
    <lineage>
        <taxon>Eukaryota</taxon>
        <taxon>Viridiplantae</taxon>
        <taxon>Streptophyta</taxon>
        <taxon>Embryophyta</taxon>
        <taxon>Tracheophyta</taxon>
        <taxon>Spermatophyta</taxon>
        <taxon>Magnoliopsida</taxon>
        <taxon>eudicotyledons</taxon>
        <taxon>Gunneridae</taxon>
        <taxon>Pentapetalae</taxon>
        <taxon>rosids</taxon>
        <taxon>fabids</taxon>
        <taxon>Rosales</taxon>
        <taxon>Moraceae</taxon>
        <taxon>Ficeae</taxon>
        <taxon>Ficus</taxon>
    </lineage>
</organism>
<proteinExistence type="predicted"/>
<dbReference type="Proteomes" id="UP001187192">
    <property type="component" value="Unassembled WGS sequence"/>
</dbReference>
<name>A0AA87ZBG6_FICCA</name>
<reference evidence="1" key="1">
    <citation type="submission" date="2023-07" db="EMBL/GenBank/DDBJ databases">
        <title>draft genome sequence of fig (Ficus carica).</title>
        <authorList>
            <person name="Takahashi T."/>
            <person name="Nishimura K."/>
        </authorList>
    </citation>
    <scope>NUCLEOTIDE SEQUENCE</scope>
</reference>
<dbReference type="AlphaFoldDB" id="A0AA87ZBG6"/>
<evidence type="ECO:0000313" key="2">
    <source>
        <dbReference type="Proteomes" id="UP001187192"/>
    </source>
</evidence>
<evidence type="ECO:0000313" key="1">
    <source>
        <dbReference type="EMBL" id="GMN31852.1"/>
    </source>
</evidence>
<dbReference type="EMBL" id="BTGU01001955">
    <property type="protein sequence ID" value="GMN31852.1"/>
    <property type="molecule type" value="Genomic_DNA"/>
</dbReference>
<accession>A0AA87ZBG6</accession>
<comment type="caution">
    <text evidence="1">The sequence shown here is derived from an EMBL/GenBank/DDBJ whole genome shotgun (WGS) entry which is preliminary data.</text>
</comment>